<dbReference type="OrthoDB" id="17458at2759"/>
<dbReference type="PANTHER" id="PTHR23131:SF0">
    <property type="entry name" value="ENDORIBONUCLEASE LACTB2"/>
    <property type="match status" value="1"/>
</dbReference>
<protein>
    <submittedName>
        <fullName evidence="7">Beta-lactamase-like protein</fullName>
    </submittedName>
</protein>
<proteinExistence type="inferred from homology"/>
<dbReference type="EMBL" id="JAGPXD010000006">
    <property type="protein sequence ID" value="KAH7350064.1"/>
    <property type="molecule type" value="Genomic_DNA"/>
</dbReference>
<gene>
    <name evidence="7" type="ORF">B0T11DRAFT_290479</name>
</gene>
<organism evidence="7 8">
    <name type="scientific">Plectosphaerella cucumerina</name>
    <dbReference type="NCBI Taxonomy" id="40658"/>
    <lineage>
        <taxon>Eukaryota</taxon>
        <taxon>Fungi</taxon>
        <taxon>Dikarya</taxon>
        <taxon>Ascomycota</taxon>
        <taxon>Pezizomycotina</taxon>
        <taxon>Sordariomycetes</taxon>
        <taxon>Hypocreomycetidae</taxon>
        <taxon>Glomerellales</taxon>
        <taxon>Plectosphaerellaceae</taxon>
        <taxon>Plectosphaerella</taxon>
    </lineage>
</organism>
<dbReference type="GO" id="GO:0046872">
    <property type="term" value="F:metal ion binding"/>
    <property type="evidence" value="ECO:0007669"/>
    <property type="project" value="UniProtKB-KW"/>
</dbReference>
<name>A0A8K0T6Q3_9PEZI</name>
<dbReference type="InterPro" id="IPR036866">
    <property type="entry name" value="RibonucZ/Hydroxyglut_hydro"/>
</dbReference>
<comment type="caution">
    <text evidence="7">The sequence shown here is derived from an EMBL/GenBank/DDBJ whole genome shotgun (WGS) entry which is preliminary data.</text>
</comment>
<dbReference type="Proteomes" id="UP000813385">
    <property type="component" value="Unassembled WGS sequence"/>
</dbReference>
<evidence type="ECO:0000256" key="5">
    <source>
        <dbReference type="ARBA" id="ARBA00022833"/>
    </source>
</evidence>
<dbReference type="SMART" id="SM00849">
    <property type="entry name" value="Lactamase_B"/>
    <property type="match status" value="1"/>
</dbReference>
<evidence type="ECO:0000313" key="8">
    <source>
        <dbReference type="Proteomes" id="UP000813385"/>
    </source>
</evidence>
<evidence type="ECO:0000313" key="7">
    <source>
        <dbReference type="EMBL" id="KAH7350064.1"/>
    </source>
</evidence>
<evidence type="ECO:0000256" key="4">
    <source>
        <dbReference type="ARBA" id="ARBA00022801"/>
    </source>
</evidence>
<dbReference type="FunFam" id="3.60.15.10:FF:000041">
    <property type="entry name" value="Metallo-beta-lactamase domain protein"/>
    <property type="match status" value="1"/>
</dbReference>
<dbReference type="Pfam" id="PF00753">
    <property type="entry name" value="Lactamase_B"/>
    <property type="match status" value="1"/>
</dbReference>
<evidence type="ECO:0000256" key="2">
    <source>
        <dbReference type="ARBA" id="ARBA00006759"/>
    </source>
</evidence>
<dbReference type="Gene3D" id="3.60.15.10">
    <property type="entry name" value="Ribonuclease Z/Hydroxyacylglutathione hydrolase-like"/>
    <property type="match status" value="1"/>
</dbReference>
<dbReference type="SUPFAM" id="SSF56281">
    <property type="entry name" value="Metallo-hydrolase/oxidoreductase"/>
    <property type="match status" value="1"/>
</dbReference>
<sequence>MSAALFYRPLLSKIASSPRYFSIKSPRRMAGQLVELPEVERLSPAVVRILGGNPSKFTLQGTNTYLIGTGSRRLLIDSGEGKESWAAAIKRVLQQEQASIESLLISHWHHDHVGGINDLLALSPGAKVYKHQPQEGQLDICDGQRFSVEGATLTAHHTPGHTVDHMVFVFSEEDAMFTADNVLGQGTAVFEDLATYLASLERMHGLFKGKAYPGHGPVIPEGPAKVREYIHHRQQREAQVIETLKGVNAAAETGGSPNEWTAMDLVKVIYADVPEYLHIPACGSVLQILNKLQGEGKVTQTQDGERWVLKDRSSL</sequence>
<keyword evidence="5" id="KW-0862">Zinc</keyword>
<dbReference type="AlphaFoldDB" id="A0A8K0T6Q3"/>
<keyword evidence="8" id="KW-1185">Reference proteome</keyword>
<dbReference type="InterPro" id="IPR001279">
    <property type="entry name" value="Metallo-B-lactamas"/>
</dbReference>
<keyword evidence="3" id="KW-0479">Metal-binding</keyword>
<dbReference type="InterPro" id="IPR047921">
    <property type="entry name" value="LACTB2-like_MBL-fold"/>
</dbReference>
<comment type="cofactor">
    <cofactor evidence="1">
        <name>Zn(2+)</name>
        <dbReference type="ChEBI" id="CHEBI:29105"/>
    </cofactor>
</comment>
<feature type="domain" description="Metallo-beta-lactamase" evidence="6">
    <location>
        <begin position="61"/>
        <end position="215"/>
    </location>
</feature>
<dbReference type="InterPro" id="IPR050662">
    <property type="entry name" value="Sec-metab_biosynth-thioest"/>
</dbReference>
<dbReference type="GO" id="GO:0016787">
    <property type="term" value="F:hydrolase activity"/>
    <property type="evidence" value="ECO:0007669"/>
    <property type="project" value="UniProtKB-KW"/>
</dbReference>
<dbReference type="InterPro" id="IPR041516">
    <property type="entry name" value="LACTB2_WH"/>
</dbReference>
<dbReference type="PANTHER" id="PTHR23131">
    <property type="entry name" value="ENDORIBONUCLEASE LACTB2"/>
    <property type="match status" value="1"/>
</dbReference>
<evidence type="ECO:0000259" key="6">
    <source>
        <dbReference type="SMART" id="SM00849"/>
    </source>
</evidence>
<keyword evidence="4" id="KW-0378">Hydrolase</keyword>
<reference evidence="7" key="1">
    <citation type="journal article" date="2021" name="Nat. Commun.">
        <title>Genetic determinants of endophytism in the Arabidopsis root mycobiome.</title>
        <authorList>
            <person name="Mesny F."/>
            <person name="Miyauchi S."/>
            <person name="Thiergart T."/>
            <person name="Pickel B."/>
            <person name="Atanasova L."/>
            <person name="Karlsson M."/>
            <person name="Huettel B."/>
            <person name="Barry K.W."/>
            <person name="Haridas S."/>
            <person name="Chen C."/>
            <person name="Bauer D."/>
            <person name="Andreopoulos W."/>
            <person name="Pangilinan J."/>
            <person name="LaButti K."/>
            <person name="Riley R."/>
            <person name="Lipzen A."/>
            <person name="Clum A."/>
            <person name="Drula E."/>
            <person name="Henrissat B."/>
            <person name="Kohler A."/>
            <person name="Grigoriev I.V."/>
            <person name="Martin F.M."/>
            <person name="Hacquard S."/>
        </authorList>
    </citation>
    <scope>NUCLEOTIDE SEQUENCE</scope>
    <source>
        <strain evidence="7">MPI-CAGE-AT-0016</strain>
    </source>
</reference>
<dbReference type="Gene3D" id="1.10.10.10">
    <property type="entry name" value="Winged helix-like DNA-binding domain superfamily/Winged helix DNA-binding domain"/>
    <property type="match status" value="1"/>
</dbReference>
<evidence type="ECO:0000256" key="1">
    <source>
        <dbReference type="ARBA" id="ARBA00001947"/>
    </source>
</evidence>
<dbReference type="FunFam" id="1.10.10.10:FF:000328">
    <property type="entry name" value="Lactamase beta 2"/>
    <property type="match status" value="1"/>
</dbReference>
<dbReference type="GO" id="GO:0044550">
    <property type="term" value="P:secondary metabolite biosynthetic process"/>
    <property type="evidence" value="ECO:0007669"/>
    <property type="project" value="UniProtKB-ARBA"/>
</dbReference>
<dbReference type="InterPro" id="IPR036388">
    <property type="entry name" value="WH-like_DNA-bd_sf"/>
</dbReference>
<dbReference type="CDD" id="cd07722">
    <property type="entry name" value="LACTB2-like_MBL-fold"/>
    <property type="match status" value="1"/>
</dbReference>
<dbReference type="Pfam" id="PF17778">
    <property type="entry name" value="WHD_BLACT"/>
    <property type="match status" value="1"/>
</dbReference>
<evidence type="ECO:0000256" key="3">
    <source>
        <dbReference type="ARBA" id="ARBA00022723"/>
    </source>
</evidence>
<accession>A0A8K0T6Q3</accession>
<comment type="similarity">
    <text evidence="2">Belongs to the metallo-beta-lactamase superfamily. Glyoxalase II family.</text>
</comment>